<organism evidence="1 2">
    <name type="scientific">Arthrobacter phage Tatanka</name>
    <dbReference type="NCBI Taxonomy" id="2250368"/>
    <lineage>
        <taxon>Viruses</taxon>
        <taxon>Duplodnaviria</taxon>
        <taxon>Heunggongvirae</taxon>
        <taxon>Uroviricota</taxon>
        <taxon>Caudoviricetes</taxon>
        <taxon>Gordonvirus</taxon>
        <taxon>Gordonvirus tatanka</taxon>
    </lineage>
</organism>
<evidence type="ECO:0000313" key="2">
    <source>
        <dbReference type="Proteomes" id="UP000252994"/>
    </source>
</evidence>
<gene>
    <name evidence="1" type="primary">74</name>
    <name evidence="1" type="ORF">SEA_TATANKA_74</name>
</gene>
<dbReference type="EMBL" id="MH399789">
    <property type="protein sequence ID" value="AXC38698.1"/>
    <property type="molecule type" value="Genomic_DNA"/>
</dbReference>
<reference evidence="1 2" key="1">
    <citation type="submission" date="2018-05" db="EMBL/GenBank/DDBJ databases">
        <authorList>
            <person name="Bachelani S.F."/>
            <person name="Bookler A."/>
            <person name="Buetow B.S."/>
            <person name="Carlson C.A."/>
            <person name="Carlson K.H."/>
            <person name="Clemmensen B.D."/>
            <person name="Dailey E.M."/>
            <person name="DeWindt D.C.-M."/>
            <person name="Doucette K.N."/>
            <person name="Duclos J.A."/>
            <person name="Edstrom A.R."/>
            <person name="Flandrick S."/>
            <person name="Furey R.B."/>
            <person name="Gelatt T.A."/>
            <person name="Glynn C."/>
            <person name="Hansen B.R."/>
            <person name="Hass A.M."/>
            <person name="Hensley D.H."/>
            <person name="Hoffstatter E.W."/>
            <person name="Jacob S.K.L."/>
            <person name="Jones K."/>
            <person name="Lisowski P.J."/>
            <person name="Luttrell D.P."/>
            <person name="Paulus B.K."/>
            <person name="Pliszka M.A."/>
            <person name="Preder H."/>
            <person name="Pugh C.O."/>
            <person name="Ricchio J.M."/>
            <person name="Ruesch E.P."/>
            <person name="Seif K.S."/>
            <person name="Servin-Meza L.A."/>
            <person name="Solberg C.E."/>
            <person name="Timm P.H."/>
            <person name="Wang S.P."/>
            <person name="Weinberg M."/>
            <person name="Wright R.S."/>
            <person name="Zobrist M.A."/>
            <person name="Bonilla J.A."/>
            <person name="Klyczek K."/>
            <person name="Garlena R.A."/>
            <person name="Russell D.A."/>
            <person name="Pope W.H."/>
            <person name="Jacobs-Sera D."/>
            <person name="Hatfull G.F."/>
        </authorList>
    </citation>
    <scope>NUCLEOTIDE SEQUENCE [LARGE SCALE GENOMIC DNA]</scope>
</reference>
<evidence type="ECO:0000313" key="1">
    <source>
        <dbReference type="EMBL" id="AXC38698.1"/>
    </source>
</evidence>
<dbReference type="KEGG" id="vg:79993698"/>
<dbReference type="RefSeq" id="YP_010750350.1">
    <property type="nucleotide sequence ID" value="NC_073332.1"/>
</dbReference>
<protein>
    <submittedName>
        <fullName evidence="1">Uncharacterized protein</fullName>
    </submittedName>
</protein>
<dbReference type="Proteomes" id="UP000252994">
    <property type="component" value="Segment"/>
</dbReference>
<dbReference type="GeneID" id="79993698"/>
<accession>A0A2Z5HGP9</accession>
<sequence length="94" mass="10917">MISDTLHIIFGNASHSKKYSQTNAINPRYIVLATQPELILSKMALDIHKITVVRYPEEIWKPTTFPCEKRVNETERMIKGYRNLGVTVIEEEKK</sequence>
<name>A0A2Z5HGP9_9CAUD</name>
<keyword evidence="2" id="KW-1185">Reference proteome</keyword>
<proteinExistence type="predicted"/>